<dbReference type="SMART" id="SM00034">
    <property type="entry name" value="CLECT"/>
    <property type="match status" value="1"/>
</dbReference>
<dbReference type="CDD" id="cd00037">
    <property type="entry name" value="CLECT"/>
    <property type="match status" value="1"/>
</dbReference>
<reference evidence="4 5" key="1">
    <citation type="submission" date="2020-08" db="EMBL/GenBank/DDBJ databases">
        <authorList>
            <person name="Hejnol A."/>
        </authorList>
    </citation>
    <scope>NUCLEOTIDE SEQUENCE [LARGE SCALE GENOMIC DNA]</scope>
</reference>
<dbReference type="AlphaFoldDB" id="A0A7I8WBI2"/>
<dbReference type="Gene3D" id="4.10.400.10">
    <property type="entry name" value="Low-density Lipoprotein Receptor"/>
    <property type="match status" value="1"/>
</dbReference>
<keyword evidence="1 2" id="KW-1015">Disulfide bond</keyword>
<dbReference type="OrthoDB" id="10013209at2759"/>
<comment type="caution">
    <text evidence="4">The sequence shown here is derived from an EMBL/GenBank/DDBJ whole genome shotgun (WGS) entry which is preliminary data.</text>
</comment>
<evidence type="ECO:0000259" key="3">
    <source>
        <dbReference type="PROSITE" id="PS50041"/>
    </source>
</evidence>
<accession>A0A7I8WBI2</accession>
<gene>
    <name evidence="4" type="ORF">DGYR_LOCUS12867</name>
</gene>
<dbReference type="InterPro" id="IPR001304">
    <property type="entry name" value="C-type_lectin-like"/>
</dbReference>
<dbReference type="Gene3D" id="3.10.100.10">
    <property type="entry name" value="Mannose-Binding Protein A, subunit A"/>
    <property type="match status" value="1"/>
</dbReference>
<dbReference type="InterPro" id="IPR016187">
    <property type="entry name" value="CTDL_fold"/>
</dbReference>
<dbReference type="EMBL" id="CAJFCJ010000027">
    <property type="protein sequence ID" value="CAD5125499.1"/>
    <property type="molecule type" value="Genomic_DNA"/>
</dbReference>
<dbReference type="SUPFAM" id="SSF56436">
    <property type="entry name" value="C-type lectin-like"/>
    <property type="match status" value="1"/>
</dbReference>
<feature type="disulfide bond" evidence="2">
    <location>
        <begin position="26"/>
        <end position="41"/>
    </location>
</feature>
<dbReference type="PROSITE" id="PS01209">
    <property type="entry name" value="LDLRA_1"/>
    <property type="match status" value="1"/>
</dbReference>
<dbReference type="PROSITE" id="PS50041">
    <property type="entry name" value="C_TYPE_LECTIN_2"/>
    <property type="match status" value="1"/>
</dbReference>
<dbReference type="Proteomes" id="UP000549394">
    <property type="component" value="Unassembled WGS sequence"/>
</dbReference>
<evidence type="ECO:0000256" key="1">
    <source>
        <dbReference type="ARBA" id="ARBA00023157"/>
    </source>
</evidence>
<proteinExistence type="predicted"/>
<evidence type="ECO:0000313" key="4">
    <source>
        <dbReference type="EMBL" id="CAD5125499.1"/>
    </source>
</evidence>
<dbReference type="SMART" id="SM00192">
    <property type="entry name" value="LDLa"/>
    <property type="match status" value="1"/>
</dbReference>
<feature type="domain" description="C-type lectin" evidence="3">
    <location>
        <begin position="78"/>
        <end position="218"/>
    </location>
</feature>
<dbReference type="PROSITE" id="PS50068">
    <property type="entry name" value="LDLRA_2"/>
    <property type="match status" value="1"/>
</dbReference>
<protein>
    <submittedName>
        <fullName evidence="4">DgyrCDS13708</fullName>
    </submittedName>
</protein>
<sequence length="243" mass="27083">MNVTEKCGRGQFLCAKNTCVHPRMICNGIKDCEDGSDEMHCGKNVSINLSKIIPSPDQIMNGTHIEPSNWAYFRNGSRGGSKYLVIDSIMSFYDAQQRCKVLGGGVAGHLAHINTIQEQLFIESYISKLMARHKISKSGSGFWIGAVRDRKDPGGMCMHNQWQWKDAEKRTLGYISGFTAFAPEKPDDVYSPEECLYISHILGDDPARFLKWDDAACDLQGTSGIKVLCEIDMNRIDYGSSGR</sequence>
<name>A0A7I8WBI2_9ANNE</name>
<dbReference type="InterPro" id="IPR023415">
    <property type="entry name" value="LDLR_class-A_CS"/>
</dbReference>
<dbReference type="InterPro" id="IPR050111">
    <property type="entry name" value="C-type_lectin/snaclec_domain"/>
</dbReference>
<dbReference type="Pfam" id="PF00057">
    <property type="entry name" value="Ldl_recept_a"/>
    <property type="match status" value="1"/>
</dbReference>
<evidence type="ECO:0000256" key="2">
    <source>
        <dbReference type="PROSITE-ProRule" id="PRU00124"/>
    </source>
</evidence>
<feature type="disulfide bond" evidence="2">
    <location>
        <begin position="14"/>
        <end position="32"/>
    </location>
</feature>
<dbReference type="InterPro" id="IPR036055">
    <property type="entry name" value="LDL_receptor-like_sf"/>
</dbReference>
<dbReference type="CDD" id="cd00112">
    <property type="entry name" value="LDLa"/>
    <property type="match status" value="1"/>
</dbReference>
<dbReference type="SUPFAM" id="SSF57424">
    <property type="entry name" value="LDL receptor-like module"/>
    <property type="match status" value="1"/>
</dbReference>
<dbReference type="PANTHER" id="PTHR22803">
    <property type="entry name" value="MANNOSE, PHOSPHOLIPASE, LECTIN RECEPTOR RELATED"/>
    <property type="match status" value="1"/>
</dbReference>
<keyword evidence="5" id="KW-1185">Reference proteome</keyword>
<feature type="disulfide bond" evidence="2">
    <location>
        <begin position="7"/>
        <end position="19"/>
    </location>
</feature>
<dbReference type="Pfam" id="PF00059">
    <property type="entry name" value="Lectin_C"/>
    <property type="match status" value="1"/>
</dbReference>
<organism evidence="4 5">
    <name type="scientific">Dimorphilus gyrociliatus</name>
    <dbReference type="NCBI Taxonomy" id="2664684"/>
    <lineage>
        <taxon>Eukaryota</taxon>
        <taxon>Metazoa</taxon>
        <taxon>Spiralia</taxon>
        <taxon>Lophotrochozoa</taxon>
        <taxon>Annelida</taxon>
        <taxon>Polychaeta</taxon>
        <taxon>Polychaeta incertae sedis</taxon>
        <taxon>Dinophilidae</taxon>
        <taxon>Dimorphilus</taxon>
    </lineage>
</organism>
<dbReference type="InterPro" id="IPR002172">
    <property type="entry name" value="LDrepeatLR_classA_rpt"/>
</dbReference>
<dbReference type="InterPro" id="IPR016186">
    <property type="entry name" value="C-type_lectin-like/link_sf"/>
</dbReference>
<evidence type="ECO:0000313" key="5">
    <source>
        <dbReference type="Proteomes" id="UP000549394"/>
    </source>
</evidence>